<keyword evidence="3" id="KW-1185">Reference proteome</keyword>
<evidence type="ECO:0000313" key="2">
    <source>
        <dbReference type="EMBL" id="QOY52928.1"/>
    </source>
</evidence>
<feature type="transmembrane region" description="Helical" evidence="1">
    <location>
        <begin position="6"/>
        <end position="29"/>
    </location>
</feature>
<organism evidence="2 3">
    <name type="scientific">Candidatus Sulfurimonas baltica</name>
    <dbReference type="NCBI Taxonomy" id="2740404"/>
    <lineage>
        <taxon>Bacteria</taxon>
        <taxon>Pseudomonadati</taxon>
        <taxon>Campylobacterota</taxon>
        <taxon>Epsilonproteobacteria</taxon>
        <taxon>Campylobacterales</taxon>
        <taxon>Sulfurimonadaceae</taxon>
        <taxon>Sulfurimonas</taxon>
    </lineage>
</organism>
<keyword evidence="1" id="KW-0812">Transmembrane</keyword>
<dbReference type="RefSeq" id="WP_194371438.1">
    <property type="nucleotide sequence ID" value="NZ_CP054492.1"/>
</dbReference>
<gene>
    <name evidence="2" type="ORF">HUE88_04370</name>
</gene>
<accession>A0A7S7LWT9</accession>
<dbReference type="KEGG" id="sbal:HUE88_04370"/>
<evidence type="ECO:0000313" key="3">
    <source>
        <dbReference type="Proteomes" id="UP000593994"/>
    </source>
</evidence>
<dbReference type="AlphaFoldDB" id="A0A7S7LWT9"/>
<keyword evidence="1" id="KW-0472">Membrane</keyword>
<name>A0A7S7LWT9_9BACT</name>
<dbReference type="EMBL" id="CP054492">
    <property type="protein sequence ID" value="QOY52928.1"/>
    <property type="molecule type" value="Genomic_DNA"/>
</dbReference>
<keyword evidence="1" id="KW-1133">Transmembrane helix</keyword>
<evidence type="ECO:0000256" key="1">
    <source>
        <dbReference type="SAM" id="Phobius"/>
    </source>
</evidence>
<proteinExistence type="predicted"/>
<reference evidence="2 3" key="1">
    <citation type="submission" date="2020-05" db="EMBL/GenBank/DDBJ databases">
        <title>Sulfurimonas marisnigri, sp. nov., and Sulfurimonas baltica, sp. nov., manganese oxide reducing chemolithoautotrophs of the class Epsilonproteobacteria isolated from the pelagic redoxclines of the Black and Baltic Seas and emended description of the genus Sulfurimonas.</title>
        <authorList>
            <person name="Henkel J.V."/>
            <person name="Laudan C."/>
            <person name="Werner J."/>
            <person name="Neu T."/>
            <person name="Plewe S."/>
            <person name="Sproer C."/>
            <person name="Bunk B."/>
            <person name="Schulz-Vogt H.N."/>
        </authorList>
    </citation>
    <scope>NUCLEOTIDE SEQUENCE [LARGE SCALE GENOMIC DNA]</scope>
    <source>
        <strain evidence="2 3">GD2</strain>
    </source>
</reference>
<dbReference type="Proteomes" id="UP000593994">
    <property type="component" value="Chromosome"/>
</dbReference>
<sequence length="54" mass="5984">MNNFKLKLILTILSSIIFSFIFILLALALPATSEKTFTKKPTGLLEAVSQSIKE</sequence>
<protein>
    <submittedName>
        <fullName evidence="2">Uncharacterized protein</fullName>
    </submittedName>
</protein>